<comment type="similarity">
    <text evidence="2 6">Belongs to the sodium:solute symporter (SSF) (TC 2.A.21) family.</text>
</comment>
<evidence type="ECO:0000256" key="2">
    <source>
        <dbReference type="ARBA" id="ARBA00006434"/>
    </source>
</evidence>
<feature type="transmembrane region" description="Helical" evidence="7">
    <location>
        <begin position="157"/>
        <end position="178"/>
    </location>
</feature>
<evidence type="ECO:0000313" key="9">
    <source>
        <dbReference type="Proteomes" id="UP000471381"/>
    </source>
</evidence>
<keyword evidence="9" id="KW-1185">Reference proteome</keyword>
<evidence type="ECO:0000256" key="1">
    <source>
        <dbReference type="ARBA" id="ARBA00004141"/>
    </source>
</evidence>
<feature type="transmembrane region" description="Helical" evidence="7">
    <location>
        <begin position="269"/>
        <end position="294"/>
    </location>
</feature>
<dbReference type="PANTHER" id="PTHR11819:SF195">
    <property type="entry name" value="SODIUM_GLUCOSE COTRANSPORTER 4"/>
    <property type="match status" value="1"/>
</dbReference>
<comment type="caution">
    <text evidence="8">The sequence shown here is derived from an EMBL/GenBank/DDBJ whole genome shotgun (WGS) entry which is preliminary data.</text>
</comment>
<dbReference type="NCBIfam" id="TIGR00813">
    <property type="entry name" value="sss"/>
    <property type="match status" value="1"/>
</dbReference>
<dbReference type="PROSITE" id="PS50283">
    <property type="entry name" value="NA_SOLUT_SYMP_3"/>
    <property type="match status" value="1"/>
</dbReference>
<keyword evidence="4 7" id="KW-1133">Transmembrane helix</keyword>
<keyword evidence="3 7" id="KW-0812">Transmembrane</keyword>
<keyword evidence="5 7" id="KW-0472">Membrane</keyword>
<dbReference type="InterPro" id="IPR038377">
    <property type="entry name" value="Na/Glc_symporter_sf"/>
</dbReference>
<evidence type="ECO:0000313" key="8">
    <source>
        <dbReference type="EMBL" id="NDW15919.1"/>
    </source>
</evidence>
<evidence type="ECO:0000256" key="7">
    <source>
        <dbReference type="SAM" id="Phobius"/>
    </source>
</evidence>
<feature type="transmembrane region" description="Helical" evidence="7">
    <location>
        <begin position="120"/>
        <end position="145"/>
    </location>
</feature>
<proteinExistence type="inferred from homology"/>
<feature type="transmembrane region" description="Helical" evidence="7">
    <location>
        <begin position="446"/>
        <end position="465"/>
    </location>
</feature>
<feature type="transmembrane region" description="Helical" evidence="7">
    <location>
        <begin position="6"/>
        <end position="28"/>
    </location>
</feature>
<dbReference type="Proteomes" id="UP000471381">
    <property type="component" value="Unassembled WGS sequence"/>
</dbReference>
<evidence type="ECO:0000256" key="5">
    <source>
        <dbReference type="ARBA" id="ARBA00023136"/>
    </source>
</evidence>
<dbReference type="PANTHER" id="PTHR11819">
    <property type="entry name" value="SOLUTE CARRIER FAMILY 5"/>
    <property type="match status" value="1"/>
</dbReference>
<protein>
    <submittedName>
        <fullName evidence="8">Sodium/solute symporter</fullName>
    </submittedName>
</protein>
<evidence type="ECO:0000256" key="3">
    <source>
        <dbReference type="ARBA" id="ARBA00022692"/>
    </source>
</evidence>
<dbReference type="Gene3D" id="1.20.1730.10">
    <property type="entry name" value="Sodium/glucose cotransporter"/>
    <property type="match status" value="1"/>
</dbReference>
<dbReference type="GO" id="GO:0005886">
    <property type="term" value="C:plasma membrane"/>
    <property type="evidence" value="ECO:0007669"/>
    <property type="project" value="TreeGrafter"/>
</dbReference>
<feature type="transmembrane region" description="Helical" evidence="7">
    <location>
        <begin position="79"/>
        <end position="100"/>
    </location>
</feature>
<dbReference type="CDD" id="cd10328">
    <property type="entry name" value="SLC5sbd_YidK"/>
    <property type="match status" value="1"/>
</dbReference>
<gene>
    <name evidence="8" type="ORF">GTQ48_10355</name>
</gene>
<name>A0A6N9TK55_9ALTE</name>
<reference evidence="8 9" key="1">
    <citation type="submission" date="2020-01" db="EMBL/GenBank/DDBJ databases">
        <title>Genomes of bacteria type strains.</title>
        <authorList>
            <person name="Chen J."/>
            <person name="Zhu S."/>
            <person name="Yang J."/>
        </authorList>
    </citation>
    <scope>NUCLEOTIDE SEQUENCE [LARGE SCALE GENOMIC DNA]</scope>
    <source>
        <strain evidence="8 9">LMG 24078</strain>
    </source>
</reference>
<accession>A0A6N9TK55</accession>
<dbReference type="Pfam" id="PF00474">
    <property type="entry name" value="SSF"/>
    <property type="match status" value="1"/>
</dbReference>
<dbReference type="RefSeq" id="WP_163106619.1">
    <property type="nucleotide sequence ID" value="NZ_JAAAWO010000006.1"/>
</dbReference>
<sequence length="497" mass="54231">MFSSTIQVSVFVFVTALIGFLTYLSCRGQNRNAQNQNREFFLAGGGLAWYFIAGSITLTNLSTDQLVGMNGNQMALLSLWEFSAVVGLFVLAKVFLPVYYKFKCTTTTELLELRYNDKHIRAVISVLFFAGSALIFCPAVIYSGSLFMQSMFNVELPLMYIAVIFVVVGALYAIFGGLRAVAVSDTYSGVLLLTMAVIVLILALQAIDYNFDGIPQERLTLIGDNDSPIPWHTLLTGMIFIQMFYWGTNQVITQRAMAAPSLKEAQKGVFAAAGIRLLIVPAIIVIPGIVSYKLFGDIGDSAYGKIVATVLPDWLSGVFAAAMAAAVLTTFNSNLNSATALYVCDIHESYVNKTPNVPKLSGYVTVLLCLISLALIPVYQQADSIINLVQKLYGLLSMPILSVFIVGLLFRNVHAFAAIGAVTFGVSFYAFVSFEASPFYAPFGLHYIHLMFATLVGCVSFALIVNRVIFKQKAEFSLALNSDSPFEEEGTVENKNA</sequence>
<feature type="transmembrane region" description="Helical" evidence="7">
    <location>
        <begin position="392"/>
        <end position="410"/>
    </location>
</feature>
<evidence type="ECO:0000256" key="6">
    <source>
        <dbReference type="RuleBase" id="RU362091"/>
    </source>
</evidence>
<comment type="subcellular location">
    <subcellularLocation>
        <location evidence="1">Membrane</location>
        <topology evidence="1">Multi-pass membrane protein</topology>
    </subcellularLocation>
</comment>
<feature type="transmembrane region" description="Helical" evidence="7">
    <location>
        <begin position="314"/>
        <end position="331"/>
    </location>
</feature>
<feature type="transmembrane region" description="Helical" evidence="7">
    <location>
        <begin position="190"/>
        <end position="209"/>
    </location>
</feature>
<dbReference type="GO" id="GO:0005412">
    <property type="term" value="F:D-glucose:sodium symporter activity"/>
    <property type="evidence" value="ECO:0007669"/>
    <property type="project" value="TreeGrafter"/>
</dbReference>
<dbReference type="EMBL" id="JAAAWO010000006">
    <property type="protein sequence ID" value="NDW15919.1"/>
    <property type="molecule type" value="Genomic_DNA"/>
</dbReference>
<evidence type="ECO:0000256" key="4">
    <source>
        <dbReference type="ARBA" id="ARBA00022989"/>
    </source>
</evidence>
<dbReference type="InterPro" id="IPR001734">
    <property type="entry name" value="Na/solute_symporter"/>
</dbReference>
<dbReference type="AlphaFoldDB" id="A0A6N9TK55"/>
<feature type="transmembrane region" description="Helical" evidence="7">
    <location>
        <begin position="360"/>
        <end position="380"/>
    </location>
</feature>
<feature type="transmembrane region" description="Helical" evidence="7">
    <location>
        <begin position="415"/>
        <end position="434"/>
    </location>
</feature>
<feature type="transmembrane region" description="Helical" evidence="7">
    <location>
        <begin position="229"/>
        <end position="248"/>
    </location>
</feature>
<organism evidence="8 9">
    <name type="scientific">Alteromonas genovensis</name>
    <dbReference type="NCBI Taxonomy" id="471225"/>
    <lineage>
        <taxon>Bacteria</taxon>
        <taxon>Pseudomonadati</taxon>
        <taxon>Pseudomonadota</taxon>
        <taxon>Gammaproteobacteria</taxon>
        <taxon>Alteromonadales</taxon>
        <taxon>Alteromonadaceae</taxon>
        <taxon>Alteromonas/Salinimonas group</taxon>
        <taxon>Alteromonas</taxon>
    </lineage>
</organism>
<feature type="transmembrane region" description="Helical" evidence="7">
    <location>
        <begin position="40"/>
        <end position="59"/>
    </location>
</feature>